<dbReference type="InterPro" id="IPR003034">
    <property type="entry name" value="SAP_dom"/>
</dbReference>
<dbReference type="AlphaFoldDB" id="A0A8D8X984"/>
<dbReference type="Pfam" id="PF02037">
    <property type="entry name" value="SAP"/>
    <property type="match status" value="1"/>
</dbReference>
<evidence type="ECO:0000256" key="1">
    <source>
        <dbReference type="ARBA" id="ARBA00004123"/>
    </source>
</evidence>
<evidence type="ECO:0000256" key="2">
    <source>
        <dbReference type="ARBA" id="ARBA00022884"/>
    </source>
</evidence>
<dbReference type="EMBL" id="HBUF01279165">
    <property type="protein sequence ID" value="CAG6686973.1"/>
    <property type="molecule type" value="Transcribed_RNA"/>
</dbReference>
<feature type="compositionally biased region" description="Acidic residues" evidence="4">
    <location>
        <begin position="162"/>
        <end position="175"/>
    </location>
</feature>
<dbReference type="Gene3D" id="1.10.720.30">
    <property type="entry name" value="SAP domain"/>
    <property type="match status" value="1"/>
</dbReference>
<dbReference type="GO" id="GO:0043565">
    <property type="term" value="F:sequence-specific DNA binding"/>
    <property type="evidence" value="ECO:0007669"/>
    <property type="project" value="TreeGrafter"/>
</dbReference>
<name>A0A8D8X984_9HEMI</name>
<organism evidence="6">
    <name type="scientific">Cacopsylla melanoneura</name>
    <dbReference type="NCBI Taxonomy" id="428564"/>
    <lineage>
        <taxon>Eukaryota</taxon>
        <taxon>Metazoa</taxon>
        <taxon>Ecdysozoa</taxon>
        <taxon>Arthropoda</taxon>
        <taxon>Hexapoda</taxon>
        <taxon>Insecta</taxon>
        <taxon>Pterygota</taxon>
        <taxon>Neoptera</taxon>
        <taxon>Paraneoptera</taxon>
        <taxon>Hemiptera</taxon>
        <taxon>Sternorrhyncha</taxon>
        <taxon>Psylloidea</taxon>
        <taxon>Psyllidae</taxon>
        <taxon>Psyllinae</taxon>
        <taxon>Cacopsylla</taxon>
    </lineage>
</organism>
<sequence length="221" mass="25097">MSDVEQRKLSDLRVVDLKAELEKRDLDKGGVKAVLIERLEKALISEGHNPEEYVFEINSAAVPNTPTRKRGQDSDTESCSEIKKETLENGNATEETEEVEQSQEKSDKETPQLKPEPAEEAQESEDKKGNEVTEEEKLVDEEKPNSDVQNADTEDTINLSLGEEEEQLLADEEEPSGTKALRRKTSLEKRNQKMTRLRMVKKIRSVIFGSVVYLLQRVLQI</sequence>
<dbReference type="PANTHER" id="PTHR15683">
    <property type="entry name" value="SCAFFOLD ATTACHMENT FACTOR B-RELATED"/>
    <property type="match status" value="1"/>
</dbReference>
<evidence type="ECO:0000256" key="3">
    <source>
        <dbReference type="ARBA" id="ARBA00023242"/>
    </source>
</evidence>
<feature type="compositionally biased region" description="Polar residues" evidence="4">
    <location>
        <begin position="146"/>
        <end position="159"/>
    </location>
</feature>
<evidence type="ECO:0000259" key="5">
    <source>
        <dbReference type="PROSITE" id="PS50800"/>
    </source>
</evidence>
<dbReference type="PROSITE" id="PS50800">
    <property type="entry name" value="SAP"/>
    <property type="match status" value="1"/>
</dbReference>
<reference evidence="6" key="1">
    <citation type="submission" date="2021-05" db="EMBL/GenBank/DDBJ databases">
        <authorList>
            <person name="Alioto T."/>
            <person name="Alioto T."/>
            <person name="Gomez Garrido J."/>
        </authorList>
    </citation>
    <scope>NUCLEOTIDE SEQUENCE</scope>
</reference>
<comment type="subcellular location">
    <subcellularLocation>
        <location evidence="1">Nucleus</location>
    </subcellularLocation>
</comment>
<evidence type="ECO:0000313" key="6">
    <source>
        <dbReference type="EMBL" id="CAG6686973.1"/>
    </source>
</evidence>
<dbReference type="InterPro" id="IPR051738">
    <property type="entry name" value="SAF_Modulators"/>
</dbReference>
<dbReference type="SMART" id="SM00513">
    <property type="entry name" value="SAP"/>
    <property type="match status" value="1"/>
</dbReference>
<feature type="region of interest" description="Disordered" evidence="4">
    <location>
        <begin position="55"/>
        <end position="187"/>
    </location>
</feature>
<dbReference type="GO" id="GO:0006357">
    <property type="term" value="P:regulation of transcription by RNA polymerase II"/>
    <property type="evidence" value="ECO:0007669"/>
    <property type="project" value="TreeGrafter"/>
</dbReference>
<proteinExistence type="predicted"/>
<dbReference type="PANTHER" id="PTHR15683:SF8">
    <property type="entry name" value="SCAFFOLD ATTACHMENT FACTOR B, ISOFORM B"/>
    <property type="match status" value="1"/>
</dbReference>
<dbReference type="EMBL" id="HBUF01531379">
    <property type="protein sequence ID" value="CAG6751907.1"/>
    <property type="molecule type" value="Transcribed_RNA"/>
</dbReference>
<feature type="compositionally biased region" description="Basic and acidic residues" evidence="4">
    <location>
        <begin position="102"/>
        <end position="111"/>
    </location>
</feature>
<protein>
    <submittedName>
        <fullName evidence="6">Scaffold attachment factor B1</fullName>
    </submittedName>
</protein>
<accession>A0A8D8X984</accession>
<evidence type="ECO:0000256" key="4">
    <source>
        <dbReference type="SAM" id="MobiDB-lite"/>
    </source>
</evidence>
<keyword evidence="2" id="KW-0694">RNA-binding</keyword>
<keyword evidence="3" id="KW-0539">Nucleus</keyword>
<dbReference type="InterPro" id="IPR036361">
    <property type="entry name" value="SAP_dom_sf"/>
</dbReference>
<dbReference type="GO" id="GO:0050684">
    <property type="term" value="P:regulation of mRNA processing"/>
    <property type="evidence" value="ECO:0007669"/>
    <property type="project" value="TreeGrafter"/>
</dbReference>
<dbReference type="GO" id="GO:0005634">
    <property type="term" value="C:nucleus"/>
    <property type="evidence" value="ECO:0007669"/>
    <property type="project" value="UniProtKB-SubCell"/>
</dbReference>
<feature type="domain" description="SAP" evidence="5">
    <location>
        <begin position="9"/>
        <end position="43"/>
    </location>
</feature>
<dbReference type="GO" id="GO:0003723">
    <property type="term" value="F:RNA binding"/>
    <property type="evidence" value="ECO:0007669"/>
    <property type="project" value="UniProtKB-KW"/>
</dbReference>
<dbReference type="SUPFAM" id="SSF68906">
    <property type="entry name" value="SAP domain"/>
    <property type="match status" value="1"/>
</dbReference>